<dbReference type="GO" id="GO:0003735">
    <property type="term" value="F:structural constituent of ribosome"/>
    <property type="evidence" value="ECO:0007669"/>
    <property type="project" value="InterPro"/>
</dbReference>
<organism evidence="1 2">
    <name type="scientific">Ramazzottius varieornatus</name>
    <name type="common">Water bear</name>
    <name type="synonym">Tardigrade</name>
    <dbReference type="NCBI Taxonomy" id="947166"/>
    <lineage>
        <taxon>Eukaryota</taxon>
        <taxon>Metazoa</taxon>
        <taxon>Ecdysozoa</taxon>
        <taxon>Tardigrada</taxon>
        <taxon>Eutardigrada</taxon>
        <taxon>Parachela</taxon>
        <taxon>Hypsibioidea</taxon>
        <taxon>Ramazzottiidae</taxon>
        <taxon>Ramazzottius</taxon>
    </lineage>
</organism>
<reference evidence="1 2" key="1">
    <citation type="journal article" date="2016" name="Nat. Commun.">
        <title>Extremotolerant tardigrade genome and improved radiotolerance of human cultured cells by tardigrade-unique protein.</title>
        <authorList>
            <person name="Hashimoto T."/>
            <person name="Horikawa D.D."/>
            <person name="Saito Y."/>
            <person name="Kuwahara H."/>
            <person name="Kozuka-Hata H."/>
            <person name="Shin-I T."/>
            <person name="Minakuchi Y."/>
            <person name="Ohishi K."/>
            <person name="Motoyama A."/>
            <person name="Aizu T."/>
            <person name="Enomoto A."/>
            <person name="Kondo K."/>
            <person name="Tanaka S."/>
            <person name="Hara Y."/>
            <person name="Koshikawa S."/>
            <person name="Sagara H."/>
            <person name="Miura T."/>
            <person name="Yokobori S."/>
            <person name="Miyagawa K."/>
            <person name="Suzuki Y."/>
            <person name="Kubo T."/>
            <person name="Oyama M."/>
            <person name="Kohara Y."/>
            <person name="Fujiyama A."/>
            <person name="Arakawa K."/>
            <person name="Katayama T."/>
            <person name="Toyoda A."/>
            <person name="Kunieda T."/>
        </authorList>
    </citation>
    <scope>NUCLEOTIDE SEQUENCE [LARGE SCALE GENOMIC DNA]</scope>
    <source>
        <strain evidence="1 2">YOKOZUNA-1</strain>
    </source>
</reference>
<comment type="caution">
    <text evidence="1">The sequence shown here is derived from an EMBL/GenBank/DDBJ whole genome shotgun (WGS) entry which is preliminary data.</text>
</comment>
<protein>
    <submittedName>
        <fullName evidence="1">Uncharacterized protein</fullName>
    </submittedName>
</protein>
<dbReference type="GO" id="GO:0005739">
    <property type="term" value="C:mitochondrion"/>
    <property type="evidence" value="ECO:0007669"/>
    <property type="project" value="InterPro"/>
</dbReference>
<gene>
    <name evidence="1" type="primary">RvY_05029-1</name>
    <name evidence="1" type="synonym">RvY_05029.1</name>
    <name evidence="1" type="ORF">RvY_05029</name>
</gene>
<name>A0A1D1UTQ5_RAMVA</name>
<dbReference type="InterPro" id="IPR032053">
    <property type="entry name" value="Ribosomal_mS34"/>
</dbReference>
<dbReference type="EMBL" id="BDGG01000002">
    <property type="protein sequence ID" value="GAU93029.1"/>
    <property type="molecule type" value="Genomic_DNA"/>
</dbReference>
<accession>A0A1D1UTQ5</accession>
<dbReference type="PANTHER" id="PTHR28589">
    <property type="entry name" value="28S RIBOSOMAL PROTEIN S34, MITOCHONDRIAL"/>
    <property type="match status" value="1"/>
</dbReference>
<dbReference type="OrthoDB" id="16434at2759"/>
<keyword evidence="2" id="KW-1185">Reference proteome</keyword>
<dbReference type="PANTHER" id="PTHR28589:SF1">
    <property type="entry name" value="SMALL RIBOSOMAL SUBUNIT PROTEIN MS34"/>
    <property type="match status" value="1"/>
</dbReference>
<dbReference type="Pfam" id="PF16053">
    <property type="entry name" value="MRP-S34"/>
    <property type="match status" value="1"/>
</dbReference>
<sequence length="210" mass="23460">MPLRIVGRQSTLSGKYLFEILRNLKDFGIGRIVTRSLLERYPEPCYYLVRDVRPIMDPEGKFGLMDADVVFRGKNLGTQVVSTGFKADWKLVPKDEEASYTSQMKPDAKELPRKRVVPAAVPFPPVLRRLLTDEARKSGKDVTTEPILPLTLLRGPQNYPIQEGVEAPLGAASSPGNPINTILPQSMAGHLLISNVFGNKRKFKKKKFNA</sequence>
<dbReference type="Proteomes" id="UP000186922">
    <property type="component" value="Unassembled WGS sequence"/>
</dbReference>
<evidence type="ECO:0000313" key="2">
    <source>
        <dbReference type="Proteomes" id="UP000186922"/>
    </source>
</evidence>
<evidence type="ECO:0000313" key="1">
    <source>
        <dbReference type="EMBL" id="GAU93029.1"/>
    </source>
</evidence>
<dbReference type="STRING" id="947166.A0A1D1UTQ5"/>
<dbReference type="AlphaFoldDB" id="A0A1D1UTQ5"/>
<proteinExistence type="predicted"/>